<evidence type="ECO:0000313" key="4">
    <source>
        <dbReference type="Proteomes" id="UP000019149"/>
    </source>
</evidence>
<dbReference type="EMBL" id="APAU02000055">
    <property type="protein sequence ID" value="EUB58780.1"/>
    <property type="molecule type" value="Genomic_DNA"/>
</dbReference>
<evidence type="ECO:0000313" key="3">
    <source>
        <dbReference type="EMBL" id="EUB58780.1"/>
    </source>
</evidence>
<accession>W6UC57</accession>
<dbReference type="GeneID" id="36342044"/>
<dbReference type="RefSeq" id="XP_024349976.1">
    <property type="nucleotide sequence ID" value="XM_024495578.1"/>
</dbReference>
<protein>
    <recommendedName>
        <fullName evidence="5">Coiled-coil domain-containing protein 153</fullName>
    </recommendedName>
</protein>
<gene>
    <name evidence="3" type="ORF">EGR_06329</name>
</gene>
<feature type="coiled-coil region" evidence="1">
    <location>
        <begin position="70"/>
        <end position="140"/>
    </location>
</feature>
<dbReference type="KEGG" id="egl:EGR_06329"/>
<keyword evidence="4" id="KW-1185">Reference proteome</keyword>
<comment type="caution">
    <text evidence="3">The sequence shown here is derived from an EMBL/GenBank/DDBJ whole genome shotgun (WGS) entry which is preliminary data.</text>
</comment>
<feature type="region of interest" description="Disordered" evidence="2">
    <location>
        <begin position="1"/>
        <end position="45"/>
    </location>
</feature>
<keyword evidence="1" id="KW-0175">Coiled coil</keyword>
<evidence type="ECO:0000256" key="2">
    <source>
        <dbReference type="SAM" id="MobiDB-lite"/>
    </source>
</evidence>
<proteinExistence type="predicted"/>
<dbReference type="OMA" id="LETRLYF"/>
<dbReference type="OrthoDB" id="6262739at2759"/>
<dbReference type="Proteomes" id="UP000019149">
    <property type="component" value="Unassembled WGS sequence"/>
</dbReference>
<feature type="compositionally biased region" description="Basic residues" evidence="2">
    <location>
        <begin position="1"/>
        <end position="34"/>
    </location>
</feature>
<evidence type="ECO:0008006" key="5">
    <source>
        <dbReference type="Google" id="ProtNLM"/>
    </source>
</evidence>
<organism evidence="3 4">
    <name type="scientific">Echinococcus granulosus</name>
    <name type="common">Hydatid tapeworm</name>
    <dbReference type="NCBI Taxonomy" id="6210"/>
    <lineage>
        <taxon>Eukaryota</taxon>
        <taxon>Metazoa</taxon>
        <taxon>Spiralia</taxon>
        <taxon>Lophotrochozoa</taxon>
        <taxon>Platyhelminthes</taxon>
        <taxon>Cestoda</taxon>
        <taxon>Eucestoda</taxon>
        <taxon>Cyclophyllidea</taxon>
        <taxon>Taeniidae</taxon>
        <taxon>Echinococcus</taxon>
        <taxon>Echinococcus granulosus group</taxon>
    </lineage>
</organism>
<name>W6UC57_ECHGR</name>
<dbReference type="AlphaFoldDB" id="W6UC57"/>
<evidence type="ECO:0000256" key="1">
    <source>
        <dbReference type="SAM" id="Coils"/>
    </source>
</evidence>
<dbReference type="CTD" id="36342044"/>
<sequence length="297" mass="34645">MPAKSKKSRKAGKLSKSKSKSRKSTKTSAKKKKPTSLTVDPVQREAARSRALETRLYFQLADISNKKVQLQRAHDLQANAEAELQNYKQTMEEVSAFTTWQHEHTVEKLTDRLRELTMANASLTQERNDLQTKLDATLEESKSTIAARDAEIARLNELIKDSYYKYERMFETFADRLMEKLTEEWESEKPFLQDLEECTCAEYMQCGLESCKTNTFLSLSSSLHNVFFKETYLFSEFNTFNGILGNTQKEIKANPFLDQKIQMYEKIHVLEIIQQTHPYHSYILSYQYLDHLLITFQ</sequence>
<reference evidence="3 4" key="1">
    <citation type="journal article" date="2013" name="Nat. Genet.">
        <title>The genome of the hydatid tapeworm Echinococcus granulosus.</title>
        <authorList>
            <person name="Zheng H."/>
            <person name="Zhang W."/>
            <person name="Zhang L."/>
            <person name="Zhang Z."/>
            <person name="Li J."/>
            <person name="Lu G."/>
            <person name="Zhu Y."/>
            <person name="Wang Y."/>
            <person name="Huang Y."/>
            <person name="Liu J."/>
            <person name="Kang H."/>
            <person name="Chen J."/>
            <person name="Wang L."/>
            <person name="Chen A."/>
            <person name="Yu S."/>
            <person name="Gao Z."/>
            <person name="Jin L."/>
            <person name="Gu W."/>
            <person name="Wang Z."/>
            <person name="Zhao L."/>
            <person name="Shi B."/>
            <person name="Wen H."/>
            <person name="Lin R."/>
            <person name="Jones M.K."/>
            <person name="Brejova B."/>
            <person name="Vinar T."/>
            <person name="Zhao G."/>
            <person name="McManus D.P."/>
            <person name="Chen Z."/>
            <person name="Zhou Y."/>
            <person name="Wang S."/>
        </authorList>
    </citation>
    <scope>NUCLEOTIDE SEQUENCE [LARGE SCALE GENOMIC DNA]</scope>
</reference>